<dbReference type="AlphaFoldDB" id="A0A3N5Y6E0"/>
<dbReference type="PANTHER" id="PTHR31885:SF6">
    <property type="entry name" value="GH04784P"/>
    <property type="match status" value="1"/>
</dbReference>
<feature type="transmembrane region" description="Helical" evidence="6">
    <location>
        <begin position="53"/>
        <end position="74"/>
    </location>
</feature>
<feature type="transmembrane region" description="Helical" evidence="6">
    <location>
        <begin position="134"/>
        <end position="154"/>
    </location>
</feature>
<comment type="caution">
    <text evidence="7">The sequence shown here is derived from an EMBL/GenBank/DDBJ whole genome shotgun (WGS) entry which is preliminary data.</text>
</comment>
<evidence type="ECO:0000313" key="7">
    <source>
        <dbReference type="EMBL" id="RPJ66009.1"/>
    </source>
</evidence>
<comment type="similarity">
    <text evidence="2">Belongs to the TMEM86 family.</text>
</comment>
<dbReference type="Proteomes" id="UP000275281">
    <property type="component" value="Unassembled WGS sequence"/>
</dbReference>
<dbReference type="RefSeq" id="WP_124028640.1">
    <property type="nucleotide sequence ID" value="NZ_JBHRSN010000007.1"/>
</dbReference>
<feature type="transmembrane region" description="Helical" evidence="6">
    <location>
        <begin position="192"/>
        <end position="213"/>
    </location>
</feature>
<sequence length="216" mass="23926">MFSLPWITAIAFSAIAHISAEELGKTRLCYVFKPLTTVLITAFFCWHVENWSVVSYLVLAALLLSLCGDIFLMLPSDKFLPGLTSFLLAHLVYVGVFSLLITDFSITVFPFLAFLYATILLFKLWPSLGEMRIAVMLYSSVIMLMLMAAIQLWVGASNLSSLLVLVGAMSFAFSDSIIAIKRFIGAKAWHEPVLLATYYVAQLLIAVGMLLQVNLP</sequence>
<name>A0A3N5Y6E0_9ALTE</name>
<evidence type="ECO:0000256" key="3">
    <source>
        <dbReference type="ARBA" id="ARBA00022692"/>
    </source>
</evidence>
<dbReference type="GO" id="GO:0016787">
    <property type="term" value="F:hydrolase activity"/>
    <property type="evidence" value="ECO:0007669"/>
    <property type="project" value="TreeGrafter"/>
</dbReference>
<keyword evidence="3 6" id="KW-0812">Transmembrane</keyword>
<dbReference type="Pfam" id="PF07947">
    <property type="entry name" value="YhhN"/>
    <property type="match status" value="1"/>
</dbReference>
<feature type="transmembrane region" description="Helical" evidence="6">
    <location>
        <begin position="30"/>
        <end position="46"/>
    </location>
</feature>
<reference evidence="7 8" key="1">
    <citation type="submission" date="2018-11" db="EMBL/GenBank/DDBJ databases">
        <authorList>
            <person name="Ye M.-Q."/>
            <person name="Du Z.-J."/>
        </authorList>
    </citation>
    <scope>NUCLEOTIDE SEQUENCE [LARGE SCALE GENOMIC DNA]</scope>
    <source>
        <strain evidence="7 8">U0105</strain>
    </source>
</reference>
<comment type="subcellular location">
    <subcellularLocation>
        <location evidence="1">Membrane</location>
        <topology evidence="1">Multi-pass membrane protein</topology>
    </subcellularLocation>
</comment>
<protein>
    <submittedName>
        <fullName evidence="7">Lysoplasmalogenase</fullName>
    </submittedName>
</protein>
<organism evidence="7 8">
    <name type="scientific">Alteromonas sediminis</name>
    <dbReference type="NCBI Taxonomy" id="2259342"/>
    <lineage>
        <taxon>Bacteria</taxon>
        <taxon>Pseudomonadati</taxon>
        <taxon>Pseudomonadota</taxon>
        <taxon>Gammaproteobacteria</taxon>
        <taxon>Alteromonadales</taxon>
        <taxon>Alteromonadaceae</taxon>
        <taxon>Alteromonas/Salinimonas group</taxon>
        <taxon>Alteromonas</taxon>
    </lineage>
</organism>
<feature type="transmembrane region" description="Helical" evidence="6">
    <location>
        <begin position="94"/>
        <end position="122"/>
    </location>
</feature>
<gene>
    <name evidence="7" type="ORF">DRW07_14480</name>
</gene>
<dbReference type="GO" id="GO:0016020">
    <property type="term" value="C:membrane"/>
    <property type="evidence" value="ECO:0007669"/>
    <property type="project" value="UniProtKB-SubCell"/>
</dbReference>
<evidence type="ECO:0000256" key="1">
    <source>
        <dbReference type="ARBA" id="ARBA00004141"/>
    </source>
</evidence>
<keyword evidence="5 6" id="KW-0472">Membrane</keyword>
<evidence type="ECO:0000256" key="2">
    <source>
        <dbReference type="ARBA" id="ARBA00007375"/>
    </source>
</evidence>
<proteinExistence type="inferred from homology"/>
<dbReference type="OrthoDB" id="5592477at2"/>
<dbReference type="PANTHER" id="PTHR31885">
    <property type="entry name" value="GH04784P"/>
    <property type="match status" value="1"/>
</dbReference>
<dbReference type="InterPro" id="IPR012506">
    <property type="entry name" value="TMEM86B-like"/>
</dbReference>
<dbReference type="EMBL" id="RPOK01000004">
    <property type="protein sequence ID" value="RPJ66009.1"/>
    <property type="molecule type" value="Genomic_DNA"/>
</dbReference>
<keyword evidence="8" id="KW-1185">Reference proteome</keyword>
<evidence type="ECO:0000256" key="6">
    <source>
        <dbReference type="SAM" id="Phobius"/>
    </source>
</evidence>
<keyword evidence="4 6" id="KW-1133">Transmembrane helix</keyword>
<evidence type="ECO:0000256" key="5">
    <source>
        <dbReference type="ARBA" id="ARBA00023136"/>
    </source>
</evidence>
<evidence type="ECO:0000313" key="8">
    <source>
        <dbReference type="Proteomes" id="UP000275281"/>
    </source>
</evidence>
<accession>A0A3N5Y6E0</accession>
<feature type="transmembrane region" description="Helical" evidence="6">
    <location>
        <begin position="160"/>
        <end position="180"/>
    </location>
</feature>
<evidence type="ECO:0000256" key="4">
    <source>
        <dbReference type="ARBA" id="ARBA00022989"/>
    </source>
</evidence>